<accession>A0ABD3X6R5</accession>
<reference evidence="1 2" key="1">
    <citation type="submission" date="2024-11" db="EMBL/GenBank/DDBJ databases">
        <title>Chromosome-level genome assembly of the freshwater bivalve Anodonta woodiana.</title>
        <authorList>
            <person name="Chen X."/>
        </authorList>
    </citation>
    <scope>NUCLEOTIDE SEQUENCE [LARGE SCALE GENOMIC DNA]</scope>
    <source>
        <strain evidence="1">MN2024</strain>
        <tissue evidence="1">Gills</tissue>
    </source>
</reference>
<dbReference type="EMBL" id="JBJQND010000003">
    <property type="protein sequence ID" value="KAL3881291.1"/>
    <property type="molecule type" value="Genomic_DNA"/>
</dbReference>
<keyword evidence="2" id="KW-1185">Reference proteome</keyword>
<protein>
    <submittedName>
        <fullName evidence="1">Uncharacterized protein</fullName>
    </submittedName>
</protein>
<evidence type="ECO:0000313" key="1">
    <source>
        <dbReference type="EMBL" id="KAL3881291.1"/>
    </source>
</evidence>
<comment type="caution">
    <text evidence="1">The sequence shown here is derived from an EMBL/GenBank/DDBJ whole genome shotgun (WGS) entry which is preliminary data.</text>
</comment>
<dbReference type="Proteomes" id="UP001634394">
    <property type="component" value="Unassembled WGS sequence"/>
</dbReference>
<dbReference type="AlphaFoldDB" id="A0ABD3X6R5"/>
<feature type="non-terminal residue" evidence="1">
    <location>
        <position position="88"/>
    </location>
</feature>
<organism evidence="1 2">
    <name type="scientific">Sinanodonta woodiana</name>
    <name type="common">Chinese pond mussel</name>
    <name type="synonym">Anodonta woodiana</name>
    <dbReference type="NCBI Taxonomy" id="1069815"/>
    <lineage>
        <taxon>Eukaryota</taxon>
        <taxon>Metazoa</taxon>
        <taxon>Spiralia</taxon>
        <taxon>Lophotrochozoa</taxon>
        <taxon>Mollusca</taxon>
        <taxon>Bivalvia</taxon>
        <taxon>Autobranchia</taxon>
        <taxon>Heteroconchia</taxon>
        <taxon>Palaeoheterodonta</taxon>
        <taxon>Unionida</taxon>
        <taxon>Unionoidea</taxon>
        <taxon>Unionidae</taxon>
        <taxon>Unioninae</taxon>
        <taxon>Sinanodonta</taxon>
    </lineage>
</organism>
<sequence length="88" mass="10240">VGDLKKFSSVEHHHVSLYGFDTHMFIPATRPHCIIDQYSLCDPTPIRILRSADTYRKDGLSGSKLFKFWPVVTNETKIRTPDLSFFRR</sequence>
<gene>
    <name evidence="1" type="ORF">ACJMK2_027746</name>
</gene>
<proteinExistence type="predicted"/>
<evidence type="ECO:0000313" key="2">
    <source>
        <dbReference type="Proteomes" id="UP001634394"/>
    </source>
</evidence>
<name>A0ABD3X6R5_SINWO</name>
<feature type="non-terminal residue" evidence="1">
    <location>
        <position position="1"/>
    </location>
</feature>